<protein>
    <submittedName>
        <fullName evidence="2">Anti-anti-sigma regulatory factor</fullName>
    </submittedName>
</protein>
<organism evidence="2 3">
    <name type="scientific">Streptomyces griseoviridis</name>
    <dbReference type="NCBI Taxonomy" id="45398"/>
    <lineage>
        <taxon>Bacteria</taxon>
        <taxon>Bacillati</taxon>
        <taxon>Actinomycetota</taxon>
        <taxon>Actinomycetes</taxon>
        <taxon>Kitasatosporales</taxon>
        <taxon>Streptomycetaceae</taxon>
        <taxon>Streptomyces</taxon>
    </lineage>
</organism>
<proteinExistence type="predicted"/>
<evidence type="ECO:0000313" key="3">
    <source>
        <dbReference type="Proteomes" id="UP001231675"/>
    </source>
</evidence>
<dbReference type="Gene3D" id="3.30.750.24">
    <property type="entry name" value="STAS domain"/>
    <property type="match status" value="1"/>
</dbReference>
<dbReference type="GeneID" id="91550369"/>
<feature type="domain" description="MlaB-like STAS" evidence="1">
    <location>
        <begin position="2"/>
        <end position="61"/>
    </location>
</feature>
<comment type="caution">
    <text evidence="2">The sequence shown here is derived from an EMBL/GenBank/DDBJ whole genome shotgun (WGS) entry which is preliminary data.</text>
</comment>
<dbReference type="InterPro" id="IPR036513">
    <property type="entry name" value="STAS_dom_sf"/>
</dbReference>
<evidence type="ECO:0000259" key="1">
    <source>
        <dbReference type="Pfam" id="PF13466"/>
    </source>
</evidence>
<gene>
    <name evidence="2" type="ORF">J2S47_001431</name>
</gene>
<dbReference type="SUPFAM" id="SSF52091">
    <property type="entry name" value="SpoIIaa-like"/>
    <property type="match status" value="1"/>
</dbReference>
<keyword evidence="3" id="KW-1185">Reference proteome</keyword>
<dbReference type="EMBL" id="JAURUD010000001">
    <property type="protein sequence ID" value="MDP9680929.1"/>
    <property type="molecule type" value="Genomic_DNA"/>
</dbReference>
<reference evidence="2 3" key="1">
    <citation type="submission" date="2023-07" db="EMBL/GenBank/DDBJ databases">
        <title>Sequencing the genomes of 1000 actinobacteria strains.</title>
        <authorList>
            <person name="Klenk H.-P."/>
        </authorList>
    </citation>
    <scope>NUCLEOTIDE SEQUENCE [LARGE SCALE GENOMIC DNA]</scope>
    <source>
        <strain evidence="2 3">DSM 40229</strain>
    </source>
</reference>
<dbReference type="InterPro" id="IPR058548">
    <property type="entry name" value="MlaB-like_STAS"/>
</dbReference>
<evidence type="ECO:0000313" key="2">
    <source>
        <dbReference type="EMBL" id="MDP9680929.1"/>
    </source>
</evidence>
<dbReference type="Proteomes" id="UP001231675">
    <property type="component" value="Unassembled WGS sequence"/>
</dbReference>
<accession>A0ABT9LB92</accession>
<sequence>MGEPDHDTCGGLVHAVAARLTGGPQARGVRLDFTELVMSGSSGLSALLMALRHTRAADGRLRR</sequence>
<name>A0ABT9LB92_STRGD</name>
<dbReference type="Pfam" id="PF13466">
    <property type="entry name" value="STAS_2"/>
    <property type="match status" value="1"/>
</dbReference>
<dbReference type="RefSeq" id="WP_189422759.1">
    <property type="nucleotide sequence ID" value="NZ_BMSM01000026.1"/>
</dbReference>